<comment type="similarity">
    <text evidence="3">Belongs to the smoothelin family.</text>
</comment>
<dbReference type="PANTHER" id="PTHR23167">
    <property type="entry name" value="CALPONIN HOMOLOGY DOMAIN-CONTAINING PROTEIN DDB_G0272472-RELATED"/>
    <property type="match status" value="1"/>
</dbReference>
<evidence type="ECO:0000259" key="5">
    <source>
        <dbReference type="PROSITE" id="PS50021"/>
    </source>
</evidence>
<reference evidence="6" key="3">
    <citation type="submission" date="2020-05" db="EMBL/GenBank/DDBJ databases">
        <title>Electrophorus electricus (electric eel) genome, fEleEle1, primary haplotype.</title>
        <authorList>
            <person name="Myers G."/>
            <person name="Meyer A."/>
            <person name="Fedrigo O."/>
            <person name="Formenti G."/>
            <person name="Rhie A."/>
            <person name="Tracey A."/>
            <person name="Sims Y."/>
            <person name="Jarvis E.D."/>
        </authorList>
    </citation>
    <scope>NUCLEOTIDE SEQUENCE [LARGE SCALE GENOMIC DNA]</scope>
</reference>
<sequence>MEDSTMVSVAEEIQDKKITEELPDDESHVKSDPESVGMTNESRGQNNENGEEVPNPQIGTSESCKDSGDISRAINTEGGHAKVSEIDADESNDGAKESAIDEKKNESESSEHPDEEVGNQLKKDKVEKVRELAVAQEEVKEGSNAETIPTHDEQPHNKEKIKETPGQEKKEEPTCLVQQTANEEVQANEKGEANITKEKNRDQQEQTKGKRGAAPPPSSVPRLPVQASSRQRGSRPSARRDAMAKFQQDQTPGVRNFKLQKTSVGVSAGASIKQKILHWCSNKTRGYEGVSIENFSSSWSDGLAFCALVHRFFPSAFDFSSLKASERERNFTLAFTTAESLAGCCPLLDVSDMLLMGNKPDPFSVFTYVQSLCQHLSKIEREKKEREKAEEGKSQVETKDRGSREREEPEEEKGVVKGGVIDEETREGEGSPDDKRAPTEEDSETKMETDQNDNGVNRDLETETSI</sequence>
<feature type="compositionally biased region" description="Basic and acidic residues" evidence="4">
    <location>
        <begin position="93"/>
        <end position="112"/>
    </location>
</feature>
<dbReference type="SUPFAM" id="SSF47576">
    <property type="entry name" value="Calponin-homology domain, CH-domain"/>
    <property type="match status" value="1"/>
</dbReference>
<feature type="compositionally biased region" description="Basic and acidic residues" evidence="4">
    <location>
        <begin position="427"/>
        <end position="449"/>
    </location>
</feature>
<feature type="compositionally biased region" description="Polar residues" evidence="4">
    <location>
        <begin position="176"/>
        <end position="185"/>
    </location>
</feature>
<keyword evidence="1" id="KW-0597">Phosphoprotein</keyword>
<dbReference type="RefSeq" id="XP_026857884.2">
    <property type="nucleotide sequence ID" value="XM_027002083.2"/>
</dbReference>
<evidence type="ECO:0000256" key="4">
    <source>
        <dbReference type="SAM" id="MobiDB-lite"/>
    </source>
</evidence>
<dbReference type="SMART" id="SM00033">
    <property type="entry name" value="CH"/>
    <property type="match status" value="1"/>
</dbReference>
<accession>A0A4W4GFK6</accession>
<feature type="compositionally biased region" description="Basic and acidic residues" evidence="4">
    <location>
        <begin position="121"/>
        <end position="173"/>
    </location>
</feature>
<dbReference type="CDD" id="cd21200">
    <property type="entry name" value="CH_SMTN-like"/>
    <property type="match status" value="1"/>
</dbReference>
<feature type="compositionally biased region" description="Basic and acidic residues" evidence="4">
    <location>
        <begin position="456"/>
        <end position="466"/>
    </location>
</feature>
<dbReference type="InterPro" id="IPR036872">
    <property type="entry name" value="CH_dom_sf"/>
</dbReference>
<dbReference type="Proteomes" id="UP000314983">
    <property type="component" value="Chromosome 12"/>
</dbReference>
<dbReference type="GeneTree" id="ENSGT00940000154495"/>
<dbReference type="InterPro" id="IPR050540">
    <property type="entry name" value="F-actin_Monoox_Mical"/>
</dbReference>
<proteinExistence type="inferred from homology"/>
<name>A0A4W4GFK6_ELEEL</name>
<dbReference type="AlphaFoldDB" id="A0A4W4GFK6"/>
<dbReference type="Pfam" id="PF00307">
    <property type="entry name" value="CH"/>
    <property type="match status" value="1"/>
</dbReference>
<feature type="compositionally biased region" description="Basic and acidic residues" evidence="4">
    <location>
        <begin position="187"/>
        <end position="208"/>
    </location>
</feature>
<keyword evidence="7" id="KW-1185">Reference proteome</keyword>
<feature type="compositionally biased region" description="Polar residues" evidence="4">
    <location>
        <begin position="37"/>
        <end position="48"/>
    </location>
</feature>
<feature type="domain" description="Calponin-homology (CH)" evidence="5">
    <location>
        <begin position="270"/>
        <end position="377"/>
    </location>
</feature>
<reference evidence="7" key="2">
    <citation type="journal article" date="2017" name="Sci. Adv.">
        <title>A tail of two voltages: Proteomic comparison of the three electric organs of the electric eel.</title>
        <authorList>
            <person name="Traeger L.L."/>
            <person name="Sabat G."/>
            <person name="Barrett-Wilt G.A."/>
            <person name="Wells G.B."/>
            <person name="Sussman M.R."/>
        </authorList>
    </citation>
    <scope>NUCLEOTIDE SEQUENCE [LARGE SCALE GENOMIC DNA]</scope>
</reference>
<organism evidence="6 7">
    <name type="scientific">Electrophorus electricus</name>
    <name type="common">Electric eel</name>
    <name type="synonym">Gymnotus electricus</name>
    <dbReference type="NCBI Taxonomy" id="8005"/>
    <lineage>
        <taxon>Eukaryota</taxon>
        <taxon>Metazoa</taxon>
        <taxon>Chordata</taxon>
        <taxon>Craniata</taxon>
        <taxon>Vertebrata</taxon>
        <taxon>Euteleostomi</taxon>
        <taxon>Actinopterygii</taxon>
        <taxon>Neopterygii</taxon>
        <taxon>Teleostei</taxon>
        <taxon>Ostariophysi</taxon>
        <taxon>Gymnotiformes</taxon>
        <taxon>Gymnotoidei</taxon>
        <taxon>Gymnotidae</taxon>
        <taxon>Electrophorus</taxon>
    </lineage>
</organism>
<dbReference type="FunFam" id="1.10.418.10:FF:000009">
    <property type="entry name" value="smoothelin isoform X2"/>
    <property type="match status" value="1"/>
</dbReference>
<evidence type="ECO:0000256" key="3">
    <source>
        <dbReference type="ARBA" id="ARBA00061655"/>
    </source>
</evidence>
<feature type="compositionally biased region" description="Basic and acidic residues" evidence="4">
    <location>
        <begin position="13"/>
        <end position="33"/>
    </location>
</feature>
<dbReference type="PANTHER" id="PTHR23167:SF85">
    <property type="entry name" value="SMOOTHELIN-LIKE 1 ISOFORM X1"/>
    <property type="match status" value="1"/>
</dbReference>
<evidence type="ECO:0000256" key="2">
    <source>
        <dbReference type="ARBA" id="ARBA00023054"/>
    </source>
</evidence>
<gene>
    <name evidence="6" type="primary">SMTNL1</name>
</gene>
<reference evidence="7" key="1">
    <citation type="journal article" date="2014" name="Science">
        <title>Nonhuman genetics. Genomic basis for the convergent evolution of electric organs.</title>
        <authorList>
            <person name="Gallant J.R."/>
            <person name="Traeger L.L."/>
            <person name="Volkening J.D."/>
            <person name="Moffett H."/>
            <person name="Chen P.H."/>
            <person name="Novina C.D."/>
            <person name="Phillips G.N.Jr."/>
            <person name="Anand R."/>
            <person name="Wells G.B."/>
            <person name="Pinch M."/>
            <person name="Guth R."/>
            <person name="Unguez G.A."/>
            <person name="Albert J.S."/>
            <person name="Zakon H.H."/>
            <person name="Samanta M.P."/>
            <person name="Sussman M.R."/>
        </authorList>
    </citation>
    <scope>NUCLEOTIDE SEQUENCE [LARGE SCALE GENOMIC DNA]</scope>
</reference>
<dbReference type="InterPro" id="IPR001715">
    <property type="entry name" value="CH_dom"/>
</dbReference>
<dbReference type="PROSITE" id="PS50021">
    <property type="entry name" value="CH"/>
    <property type="match status" value="1"/>
</dbReference>
<reference evidence="6" key="4">
    <citation type="submission" date="2025-08" db="UniProtKB">
        <authorList>
            <consortium name="Ensembl"/>
        </authorList>
    </citation>
    <scope>IDENTIFICATION</scope>
</reference>
<dbReference type="Ensembl" id="ENSEEET00000036759.2">
    <property type="protein sequence ID" value="ENSEEEP00000036333.2"/>
    <property type="gene ID" value="ENSEEEG00000017280.2"/>
</dbReference>
<protein>
    <recommendedName>
        <fullName evidence="5">Calponin-homology (CH) domain-containing protein</fullName>
    </recommendedName>
</protein>
<dbReference type="GeneID" id="113572472"/>
<feature type="region of interest" description="Disordered" evidence="4">
    <location>
        <begin position="1"/>
        <end position="257"/>
    </location>
</feature>
<dbReference type="Gene3D" id="1.10.418.10">
    <property type="entry name" value="Calponin-like domain"/>
    <property type="match status" value="1"/>
</dbReference>
<evidence type="ECO:0000256" key="1">
    <source>
        <dbReference type="ARBA" id="ARBA00022553"/>
    </source>
</evidence>
<feature type="compositionally biased region" description="Basic and acidic residues" evidence="4">
    <location>
        <begin position="381"/>
        <end position="415"/>
    </location>
</feature>
<evidence type="ECO:0000313" key="6">
    <source>
        <dbReference type="Ensembl" id="ENSEEEP00000036333.2"/>
    </source>
</evidence>
<reference evidence="6" key="5">
    <citation type="submission" date="2025-09" db="UniProtKB">
        <authorList>
            <consortium name="Ensembl"/>
        </authorList>
    </citation>
    <scope>IDENTIFICATION</scope>
</reference>
<evidence type="ECO:0000313" key="7">
    <source>
        <dbReference type="Proteomes" id="UP000314983"/>
    </source>
</evidence>
<feature type="compositionally biased region" description="Polar residues" evidence="4">
    <location>
        <begin position="247"/>
        <end position="257"/>
    </location>
</feature>
<feature type="region of interest" description="Disordered" evidence="4">
    <location>
        <begin position="381"/>
        <end position="466"/>
    </location>
</feature>
<keyword evidence="2" id="KW-0175">Coiled coil</keyword>